<keyword evidence="8 10" id="KW-0472">Membrane</keyword>
<evidence type="ECO:0000313" key="14">
    <source>
        <dbReference type="Proteomes" id="UP001283341"/>
    </source>
</evidence>
<dbReference type="AlphaFoldDB" id="A0AAE0ITT9"/>
<comment type="catalytic activity">
    <reaction evidence="9 10">
        <text>glycine(in) = glycine(out)</text>
        <dbReference type="Rhea" id="RHEA:70715"/>
        <dbReference type="ChEBI" id="CHEBI:57305"/>
    </reaction>
</comment>
<comment type="function">
    <text evidence="10">Mitochondrial glycine transporter that imports glycine into the mitochondrial matrix. Plays an important role in providing glycine for the first enzymatic step in heme biosynthesis, the condensation of glycine with succinyl-CoA to produce 5-aminolevulinate (ALA) in the miochondrial matrix.</text>
</comment>
<dbReference type="Proteomes" id="UP001283341">
    <property type="component" value="Unassembled WGS sequence"/>
</dbReference>
<feature type="repeat" description="Solcar" evidence="11">
    <location>
        <begin position="435"/>
        <end position="522"/>
    </location>
</feature>
<comment type="subcellular location">
    <subcellularLocation>
        <location evidence="1">Membrane</location>
        <topology evidence="1">Multi-pass membrane protein</topology>
    </subcellularLocation>
    <subcellularLocation>
        <location evidence="10">Mitochondrion inner membrane</location>
        <topology evidence="10">Multi-pass membrane protein</topology>
    </subcellularLocation>
</comment>
<evidence type="ECO:0000256" key="11">
    <source>
        <dbReference type="PROSITE-ProRule" id="PRU00282"/>
    </source>
</evidence>
<dbReference type="PANTHER" id="PTHR46181">
    <property type="entry name" value="MITOCHONDRIAL GLYCINE TRANSPORTER"/>
    <property type="match status" value="1"/>
</dbReference>
<keyword evidence="3 10" id="KW-0812">Transmembrane</keyword>
<evidence type="ECO:0000256" key="5">
    <source>
        <dbReference type="ARBA" id="ARBA00022792"/>
    </source>
</evidence>
<keyword evidence="6 10" id="KW-1133">Transmembrane helix</keyword>
<dbReference type="GO" id="GO:0015187">
    <property type="term" value="F:glycine transmembrane transporter activity"/>
    <property type="evidence" value="ECO:0007669"/>
    <property type="project" value="UniProtKB-UniRule"/>
</dbReference>
<evidence type="ECO:0000256" key="8">
    <source>
        <dbReference type="ARBA" id="ARBA00023136"/>
    </source>
</evidence>
<reference evidence="13" key="1">
    <citation type="journal article" date="2023" name="Mol. Phylogenet. Evol.">
        <title>Genome-scale phylogeny and comparative genomics of the fungal order Sordariales.</title>
        <authorList>
            <person name="Hensen N."/>
            <person name="Bonometti L."/>
            <person name="Westerberg I."/>
            <person name="Brannstrom I.O."/>
            <person name="Guillou S."/>
            <person name="Cros-Aarteil S."/>
            <person name="Calhoun S."/>
            <person name="Haridas S."/>
            <person name="Kuo A."/>
            <person name="Mondo S."/>
            <person name="Pangilinan J."/>
            <person name="Riley R."/>
            <person name="LaButti K."/>
            <person name="Andreopoulos B."/>
            <person name="Lipzen A."/>
            <person name="Chen C."/>
            <person name="Yan M."/>
            <person name="Daum C."/>
            <person name="Ng V."/>
            <person name="Clum A."/>
            <person name="Steindorff A."/>
            <person name="Ohm R.A."/>
            <person name="Martin F."/>
            <person name="Silar P."/>
            <person name="Natvig D.O."/>
            <person name="Lalanne C."/>
            <person name="Gautier V."/>
            <person name="Ament-Velasquez S.L."/>
            <person name="Kruys A."/>
            <person name="Hutchinson M.I."/>
            <person name="Powell A.J."/>
            <person name="Barry K."/>
            <person name="Miller A.N."/>
            <person name="Grigoriev I.V."/>
            <person name="Debuchy R."/>
            <person name="Gladieux P."/>
            <person name="Hiltunen Thoren M."/>
            <person name="Johannesson H."/>
        </authorList>
    </citation>
    <scope>NUCLEOTIDE SEQUENCE</scope>
    <source>
        <strain evidence="13">CBS 118394</strain>
    </source>
</reference>
<protein>
    <recommendedName>
        <fullName evidence="10">Mitochondrial glycine transporter</fullName>
    </recommendedName>
    <alternativeName>
        <fullName evidence="10">Solute carrier family 25 member 38 homolog</fullName>
    </alternativeName>
</protein>
<keyword evidence="2 10" id="KW-0813">Transport</keyword>
<dbReference type="InterPro" id="IPR030847">
    <property type="entry name" value="Hem25/SLC25A38"/>
</dbReference>
<dbReference type="Pfam" id="PF00153">
    <property type="entry name" value="Mito_carr"/>
    <property type="match status" value="3"/>
</dbReference>
<name>A0AAE0ITT9_9PEZI</name>
<sequence length="761" mass="82442">MADILYDLLSQAGPGTSSPNPAPADPSSLEYLTTLASQSLSSLEATEPQALSQSSHGLLLSLQALSKKSHKQIIESADHHSTLRTTLPALAASTADLRNSIPRLDNEAVRFSTTYSKSSENEVLARRKKALLLSRNVERLVDVLELPTLLSTAISTAPVNYSSALDLNGHIRRLHSLYPKSPLVGSISSQADEALRTMAANLILSLKAPGLKLAASLRTISWLRRVLPDLDSAVASGKRHDSQERVLGALFLVCRLATLVTMLNALEPLRDLADQEKARQKAIGSGNAWSGGQQTERYLKRYIEIFREQSFAIVSMFRSIFPTATATSSDGVVAQSHDALEPIPSALATFPLYLIDMLLETLWLYLPTVKDQASRDSLLTQVLYCAGSLGRLGGDFGLFLAGLDVGSEAEEEWVEVIKRHRALAGRLESIVGDQKKGDFHFAAGLGSGVLSAVLLQPIDLLKTRVQQSGGSHSLTAAIAEIRAGAGPHFFIPALWRGAVPSALRTGFGSAIYFTSLNAIRQNAARIPLLAPYTTPAIAQHGQQHSSSLPKLSNTGNLLAGAVARSFAGFILMPLTVLKVRYESSFYKYSSLAGAARDIASREGLRGFFAGFGATAIRDAPYAGLYVLFYEQSKKRLSALYLSSNNHENDSGSQKSAGINFASGVFSGAACSVISNPFDAVKTRIQLQPNQYRNMVHAARRMVGEEGLRALWDGLALRMSRKALSSALAWTVYEELIRRAEKELHPHKKNITNGFNKDKHRN</sequence>
<evidence type="ECO:0000313" key="13">
    <source>
        <dbReference type="EMBL" id="KAK3330865.1"/>
    </source>
</evidence>
<keyword evidence="5 10" id="KW-0999">Mitochondrion inner membrane</keyword>
<dbReference type="Gene3D" id="1.50.40.10">
    <property type="entry name" value="Mitochondrial carrier domain"/>
    <property type="match status" value="1"/>
</dbReference>
<dbReference type="GO" id="GO:1904983">
    <property type="term" value="P:glycine import into mitochondrion"/>
    <property type="evidence" value="ECO:0007669"/>
    <property type="project" value="UniProtKB-UniRule"/>
</dbReference>
<keyword evidence="4 10" id="KW-0677">Repeat</keyword>
<feature type="region of interest" description="Disordered" evidence="12">
    <location>
        <begin position="9"/>
        <end position="28"/>
    </location>
</feature>
<dbReference type="HAMAP" id="MF_03064">
    <property type="entry name" value="SLC25A38"/>
    <property type="match status" value="1"/>
</dbReference>
<evidence type="ECO:0000256" key="10">
    <source>
        <dbReference type="HAMAP-Rule" id="MF_03064"/>
    </source>
</evidence>
<evidence type="ECO:0000256" key="6">
    <source>
        <dbReference type="ARBA" id="ARBA00022989"/>
    </source>
</evidence>
<keyword evidence="7 10" id="KW-0496">Mitochondrion</keyword>
<dbReference type="EMBL" id="JAUEDM010000001">
    <property type="protein sequence ID" value="KAK3330865.1"/>
    <property type="molecule type" value="Genomic_DNA"/>
</dbReference>
<keyword evidence="14" id="KW-1185">Reference proteome</keyword>
<evidence type="ECO:0000256" key="7">
    <source>
        <dbReference type="ARBA" id="ARBA00023128"/>
    </source>
</evidence>
<feature type="repeat" description="Solcar" evidence="11">
    <location>
        <begin position="551"/>
        <end position="635"/>
    </location>
</feature>
<evidence type="ECO:0000256" key="4">
    <source>
        <dbReference type="ARBA" id="ARBA00022737"/>
    </source>
</evidence>
<organism evidence="13 14">
    <name type="scientific">Apodospora peruviana</name>
    <dbReference type="NCBI Taxonomy" id="516989"/>
    <lineage>
        <taxon>Eukaryota</taxon>
        <taxon>Fungi</taxon>
        <taxon>Dikarya</taxon>
        <taxon>Ascomycota</taxon>
        <taxon>Pezizomycotina</taxon>
        <taxon>Sordariomycetes</taxon>
        <taxon>Sordariomycetidae</taxon>
        <taxon>Sordariales</taxon>
        <taxon>Lasiosphaeriaceae</taxon>
        <taxon>Apodospora</taxon>
    </lineage>
</organism>
<evidence type="ECO:0000256" key="9">
    <source>
        <dbReference type="ARBA" id="ARBA00034060"/>
    </source>
</evidence>
<gene>
    <name evidence="13" type="ORF">B0H66DRAFT_579958</name>
</gene>
<dbReference type="PROSITE" id="PS50920">
    <property type="entry name" value="SOLCAR"/>
    <property type="match status" value="3"/>
</dbReference>
<evidence type="ECO:0000256" key="3">
    <source>
        <dbReference type="ARBA" id="ARBA00022692"/>
    </source>
</evidence>
<feature type="repeat" description="Solcar" evidence="11">
    <location>
        <begin position="654"/>
        <end position="738"/>
    </location>
</feature>
<dbReference type="GO" id="GO:0005743">
    <property type="term" value="C:mitochondrial inner membrane"/>
    <property type="evidence" value="ECO:0007669"/>
    <property type="project" value="UniProtKB-SubCell"/>
</dbReference>
<evidence type="ECO:0000256" key="12">
    <source>
        <dbReference type="SAM" id="MobiDB-lite"/>
    </source>
</evidence>
<dbReference type="GO" id="GO:0017119">
    <property type="term" value="C:Golgi transport complex"/>
    <property type="evidence" value="ECO:0007669"/>
    <property type="project" value="InterPro"/>
</dbReference>
<dbReference type="PANTHER" id="PTHR46181:SF3">
    <property type="entry name" value="MITOCHONDRIAL GLYCINE TRANSPORTER"/>
    <property type="match status" value="1"/>
</dbReference>
<dbReference type="SUPFAM" id="SSF103506">
    <property type="entry name" value="Mitochondrial carrier"/>
    <property type="match status" value="1"/>
</dbReference>
<comment type="similarity">
    <text evidence="10">Belongs to the mitochondrial carrier (TC 2.A.29) family. SLC25A38 subfamily.</text>
</comment>
<dbReference type="Pfam" id="PF04124">
    <property type="entry name" value="Dor1"/>
    <property type="match status" value="1"/>
</dbReference>
<evidence type="ECO:0000256" key="2">
    <source>
        <dbReference type="ARBA" id="ARBA00022448"/>
    </source>
</evidence>
<comment type="caution">
    <text evidence="13">The sequence shown here is derived from an EMBL/GenBank/DDBJ whole genome shotgun (WGS) entry which is preliminary data.</text>
</comment>
<reference evidence="13" key="2">
    <citation type="submission" date="2023-06" db="EMBL/GenBank/DDBJ databases">
        <authorList>
            <consortium name="Lawrence Berkeley National Laboratory"/>
            <person name="Haridas S."/>
            <person name="Hensen N."/>
            <person name="Bonometti L."/>
            <person name="Westerberg I."/>
            <person name="Brannstrom I.O."/>
            <person name="Guillou S."/>
            <person name="Cros-Aarteil S."/>
            <person name="Calhoun S."/>
            <person name="Kuo A."/>
            <person name="Mondo S."/>
            <person name="Pangilinan J."/>
            <person name="Riley R."/>
            <person name="Labutti K."/>
            <person name="Andreopoulos B."/>
            <person name="Lipzen A."/>
            <person name="Chen C."/>
            <person name="Yanf M."/>
            <person name="Daum C."/>
            <person name="Ng V."/>
            <person name="Clum A."/>
            <person name="Steindorff A."/>
            <person name="Ohm R."/>
            <person name="Martin F."/>
            <person name="Silar P."/>
            <person name="Natvig D."/>
            <person name="Lalanne C."/>
            <person name="Gautier V."/>
            <person name="Ament-Velasquez S.L."/>
            <person name="Kruys A."/>
            <person name="Hutchinson M.I."/>
            <person name="Powell A.J."/>
            <person name="Barry K."/>
            <person name="Miller A.N."/>
            <person name="Grigoriev I.V."/>
            <person name="Debuchy R."/>
            <person name="Gladieux P."/>
            <person name="Thoren M.H."/>
            <person name="Johannesson H."/>
        </authorList>
    </citation>
    <scope>NUCLEOTIDE SEQUENCE</scope>
    <source>
        <strain evidence="13">CBS 118394</strain>
    </source>
</reference>
<dbReference type="InterPro" id="IPR023395">
    <property type="entry name" value="MCP_dom_sf"/>
</dbReference>
<dbReference type="InterPro" id="IPR018108">
    <property type="entry name" value="MCP_transmembrane"/>
</dbReference>
<proteinExistence type="inferred from homology"/>
<evidence type="ECO:0000256" key="1">
    <source>
        <dbReference type="ARBA" id="ARBA00004141"/>
    </source>
</evidence>
<accession>A0AAE0ITT9</accession>
<dbReference type="InterPro" id="IPR007255">
    <property type="entry name" value="COG8"/>
</dbReference>